<name>A0ACC0U1N4_9AGAM</name>
<evidence type="ECO:0000313" key="2">
    <source>
        <dbReference type="Proteomes" id="UP001207468"/>
    </source>
</evidence>
<keyword evidence="1" id="KW-0687">Ribonucleoprotein</keyword>
<comment type="caution">
    <text evidence="1">The sequence shown here is derived from an EMBL/GenBank/DDBJ whole genome shotgun (WGS) entry which is preliminary data.</text>
</comment>
<dbReference type="Proteomes" id="UP001207468">
    <property type="component" value="Unassembled WGS sequence"/>
</dbReference>
<gene>
    <name evidence="1" type="ORF">F5148DRAFT_367060</name>
</gene>
<dbReference type="EMBL" id="JAGFNK010000233">
    <property type="protein sequence ID" value="KAI9456613.1"/>
    <property type="molecule type" value="Genomic_DNA"/>
</dbReference>
<organism evidence="1 2">
    <name type="scientific">Russula earlei</name>
    <dbReference type="NCBI Taxonomy" id="71964"/>
    <lineage>
        <taxon>Eukaryota</taxon>
        <taxon>Fungi</taxon>
        <taxon>Dikarya</taxon>
        <taxon>Basidiomycota</taxon>
        <taxon>Agaricomycotina</taxon>
        <taxon>Agaricomycetes</taxon>
        <taxon>Russulales</taxon>
        <taxon>Russulaceae</taxon>
        <taxon>Russula</taxon>
    </lineage>
</organism>
<accession>A0ACC0U1N4</accession>
<keyword evidence="2" id="KW-1185">Reference proteome</keyword>
<keyword evidence="1" id="KW-0689">Ribosomal protein</keyword>
<reference evidence="1" key="1">
    <citation type="submission" date="2021-03" db="EMBL/GenBank/DDBJ databases">
        <title>Evolutionary priming and transition to the ectomycorrhizal habit in an iconic lineage of mushroom-forming fungi: is preadaptation a requirement?</title>
        <authorList>
            <consortium name="DOE Joint Genome Institute"/>
            <person name="Looney B.P."/>
            <person name="Miyauchi S."/>
            <person name="Morin E."/>
            <person name="Drula E."/>
            <person name="Courty P.E."/>
            <person name="Chicoki N."/>
            <person name="Fauchery L."/>
            <person name="Kohler A."/>
            <person name="Kuo A."/>
            <person name="LaButti K."/>
            <person name="Pangilinan J."/>
            <person name="Lipzen A."/>
            <person name="Riley R."/>
            <person name="Andreopoulos W."/>
            <person name="He G."/>
            <person name="Johnson J."/>
            <person name="Barry K.W."/>
            <person name="Grigoriev I.V."/>
            <person name="Nagy L."/>
            <person name="Hibbett D."/>
            <person name="Henrissat B."/>
            <person name="Matheny P.B."/>
            <person name="Labbe J."/>
            <person name="Martin A.F."/>
        </authorList>
    </citation>
    <scope>NUCLEOTIDE SEQUENCE</scope>
    <source>
        <strain evidence="1">BPL698</strain>
    </source>
</reference>
<proteinExistence type="predicted"/>
<sequence length="122" mass="14018">MPFYQVLCIAAHNREYRQIKSLVRLAAMHILNGGGVVRGIQYQGTESLPQRMRSHGTNHEHGDYWTMHFDASPEKQKGLSKLLRNDPRVIRATVLKMGERIEDVAWKYPKTIIPARDIPDVP</sequence>
<protein>
    <submittedName>
        <fullName evidence="1">Ribosomal protein S6</fullName>
    </submittedName>
</protein>
<evidence type="ECO:0000313" key="1">
    <source>
        <dbReference type="EMBL" id="KAI9456613.1"/>
    </source>
</evidence>